<dbReference type="EMBL" id="VNJI01000004">
    <property type="protein sequence ID" value="TVY11158.1"/>
    <property type="molecule type" value="Genomic_DNA"/>
</dbReference>
<dbReference type="PANTHER" id="PTHR47129">
    <property type="entry name" value="QUINONE OXIDOREDUCTASE 2"/>
    <property type="match status" value="1"/>
</dbReference>
<evidence type="ECO:0000313" key="2">
    <source>
        <dbReference type="EMBL" id="TVY11158.1"/>
    </source>
</evidence>
<dbReference type="Gene3D" id="3.40.50.720">
    <property type="entry name" value="NAD(P)-binding Rossmann-like Domain"/>
    <property type="match status" value="1"/>
</dbReference>
<dbReference type="PANTHER" id="PTHR47129:SF1">
    <property type="entry name" value="NMRA-LIKE DOMAIN-CONTAINING PROTEIN"/>
    <property type="match status" value="1"/>
</dbReference>
<dbReference type="SUPFAM" id="SSF51735">
    <property type="entry name" value="NAD(P)-binding Rossmann-fold domains"/>
    <property type="match status" value="1"/>
</dbReference>
<dbReference type="InterPro" id="IPR052718">
    <property type="entry name" value="NmrA-type_oxidoreductase"/>
</dbReference>
<feature type="domain" description="NAD(P)-binding" evidence="1">
    <location>
        <begin position="7"/>
        <end position="68"/>
    </location>
</feature>
<protein>
    <recommendedName>
        <fullName evidence="1">NAD(P)-binding domain-containing protein</fullName>
    </recommendedName>
</protein>
<organism evidence="2 3">
    <name type="scientific">Paenibacillus cremeus</name>
    <dbReference type="NCBI Taxonomy" id="2163881"/>
    <lineage>
        <taxon>Bacteria</taxon>
        <taxon>Bacillati</taxon>
        <taxon>Bacillota</taxon>
        <taxon>Bacilli</taxon>
        <taxon>Bacillales</taxon>
        <taxon>Paenibacillaceae</taxon>
        <taxon>Paenibacillus</taxon>
    </lineage>
</organism>
<dbReference type="AlphaFoldDB" id="A0A559KGC9"/>
<dbReference type="Proteomes" id="UP000317036">
    <property type="component" value="Unassembled WGS sequence"/>
</dbReference>
<gene>
    <name evidence="2" type="ORF">FPZ49_04810</name>
</gene>
<dbReference type="OrthoDB" id="152510at2"/>
<dbReference type="InterPro" id="IPR036291">
    <property type="entry name" value="NAD(P)-bd_dom_sf"/>
</dbReference>
<name>A0A559KGC9_9BACL</name>
<sequence>MKILVTGATGKLGSLVVETLLESVPDKDLAVSVRNPEKAESLRGRGADVRLGDFEQPDTLDKAFAGIDRGGIRQSRLGDPSRLYTGSCSRTGGRWATKLMPA</sequence>
<proteinExistence type="predicted"/>
<reference evidence="2 3" key="1">
    <citation type="submission" date="2019-07" db="EMBL/GenBank/DDBJ databases">
        <authorList>
            <person name="Kim J."/>
        </authorList>
    </citation>
    <scope>NUCLEOTIDE SEQUENCE [LARGE SCALE GENOMIC DNA]</scope>
    <source>
        <strain evidence="2 3">JC52</strain>
    </source>
</reference>
<dbReference type="InterPro" id="IPR016040">
    <property type="entry name" value="NAD(P)-bd_dom"/>
</dbReference>
<accession>A0A559KGC9</accession>
<dbReference type="Pfam" id="PF13460">
    <property type="entry name" value="NAD_binding_10"/>
    <property type="match status" value="1"/>
</dbReference>
<comment type="caution">
    <text evidence="2">The sequence shown here is derived from an EMBL/GenBank/DDBJ whole genome shotgun (WGS) entry which is preliminary data.</text>
</comment>
<evidence type="ECO:0000259" key="1">
    <source>
        <dbReference type="Pfam" id="PF13460"/>
    </source>
</evidence>
<keyword evidence="3" id="KW-1185">Reference proteome</keyword>
<evidence type="ECO:0000313" key="3">
    <source>
        <dbReference type="Proteomes" id="UP000317036"/>
    </source>
</evidence>